<protein>
    <recommendedName>
        <fullName evidence="4">DUF4169 family protein</fullName>
    </recommendedName>
</protein>
<reference evidence="3" key="1">
    <citation type="journal article" date="2019" name="Int. J. Syst. Evol. Microbiol.">
        <title>The Global Catalogue of Microorganisms (GCM) 10K type strain sequencing project: providing services to taxonomists for standard genome sequencing and annotation.</title>
        <authorList>
            <consortium name="The Broad Institute Genomics Platform"/>
            <consortium name="The Broad Institute Genome Sequencing Center for Infectious Disease"/>
            <person name="Wu L."/>
            <person name="Ma J."/>
        </authorList>
    </citation>
    <scope>NUCLEOTIDE SEQUENCE [LARGE SCALE GENOMIC DNA]</scope>
    <source>
        <strain evidence="3">CECT 7806</strain>
    </source>
</reference>
<evidence type="ECO:0008006" key="4">
    <source>
        <dbReference type="Google" id="ProtNLM"/>
    </source>
</evidence>
<dbReference type="Proteomes" id="UP001244297">
    <property type="component" value="Unassembled WGS sequence"/>
</dbReference>
<name>A0ABT8AHW8_9HYPH</name>
<evidence type="ECO:0000256" key="1">
    <source>
        <dbReference type="SAM" id="MobiDB-lite"/>
    </source>
</evidence>
<feature type="compositionally biased region" description="Basic and acidic residues" evidence="1">
    <location>
        <begin position="1"/>
        <end position="24"/>
    </location>
</feature>
<evidence type="ECO:0000313" key="2">
    <source>
        <dbReference type="EMBL" id="MDN3569283.1"/>
    </source>
</evidence>
<feature type="region of interest" description="Disordered" evidence="1">
    <location>
        <begin position="1"/>
        <end position="60"/>
    </location>
</feature>
<sequence>MADNHSKERMQAEEAFAKTQDRFGGKASDQPTVSAADQNTARLRAARLERDAAKARAEKP</sequence>
<organism evidence="2 3">
    <name type="scientific">Methylobacterium longum</name>
    <dbReference type="NCBI Taxonomy" id="767694"/>
    <lineage>
        <taxon>Bacteria</taxon>
        <taxon>Pseudomonadati</taxon>
        <taxon>Pseudomonadota</taxon>
        <taxon>Alphaproteobacteria</taxon>
        <taxon>Hyphomicrobiales</taxon>
        <taxon>Methylobacteriaceae</taxon>
        <taxon>Methylobacterium</taxon>
    </lineage>
</organism>
<dbReference type="EMBL" id="JAUFPT010000003">
    <property type="protein sequence ID" value="MDN3569283.1"/>
    <property type="molecule type" value="Genomic_DNA"/>
</dbReference>
<feature type="compositionally biased region" description="Basic and acidic residues" evidence="1">
    <location>
        <begin position="46"/>
        <end position="60"/>
    </location>
</feature>
<proteinExistence type="predicted"/>
<dbReference type="RefSeq" id="WP_238293640.1">
    <property type="nucleotide sequence ID" value="NZ_BPQS01000074.1"/>
</dbReference>
<comment type="caution">
    <text evidence="2">The sequence shown here is derived from an EMBL/GenBank/DDBJ whole genome shotgun (WGS) entry which is preliminary data.</text>
</comment>
<gene>
    <name evidence="2" type="ORF">QWZ18_01435</name>
</gene>
<feature type="compositionally biased region" description="Polar residues" evidence="1">
    <location>
        <begin position="29"/>
        <end position="40"/>
    </location>
</feature>
<evidence type="ECO:0000313" key="3">
    <source>
        <dbReference type="Proteomes" id="UP001244297"/>
    </source>
</evidence>
<accession>A0ABT8AHW8</accession>
<keyword evidence="3" id="KW-1185">Reference proteome</keyword>